<dbReference type="AlphaFoldDB" id="A0A0K9NY26"/>
<feature type="compositionally biased region" description="Acidic residues" evidence="3">
    <location>
        <begin position="165"/>
        <end position="181"/>
    </location>
</feature>
<comment type="caution">
    <text evidence="4">The sequence shown here is derived from an EMBL/GenBank/DDBJ whole genome shotgun (WGS) entry which is preliminary data.</text>
</comment>
<evidence type="ECO:0000313" key="5">
    <source>
        <dbReference type="Proteomes" id="UP000036987"/>
    </source>
</evidence>
<dbReference type="PANTHER" id="PTHR33172:SF91">
    <property type="entry name" value="PROTEIN OXIDATIVE STRESS 3 LIKE 5"/>
    <property type="match status" value="1"/>
</dbReference>
<feature type="compositionally biased region" description="Acidic residues" evidence="3">
    <location>
        <begin position="65"/>
        <end position="75"/>
    </location>
</feature>
<sequence length="217" mass="24621">MSIVISQKTPDTHVFLHHDFYLEQKEGNEGHECEEESSDDSSIGLNEESSLSSFSSSSSPSKEEDGSDVGEEQEEVQSRFSLESMDDSLPIKRGLSNYFNGKSKSFQSLSEVAETSDLVKKENPFNKKRRILMSCKSSWRRRASCASLLNTSNISGLLHSLKEKEEEEEEEEEERDEENAEESSLPPLPPTKQRLTVKKSFRSPRCFSLSDLNYYAN</sequence>
<feature type="region of interest" description="Disordered" evidence="3">
    <location>
        <begin position="159"/>
        <end position="197"/>
    </location>
</feature>
<accession>A0A0K9NY26</accession>
<dbReference type="OMA" id="RILMSCK"/>
<evidence type="ECO:0000313" key="4">
    <source>
        <dbReference type="EMBL" id="KMZ61634.1"/>
    </source>
</evidence>
<evidence type="ECO:0000256" key="3">
    <source>
        <dbReference type="SAM" id="MobiDB-lite"/>
    </source>
</evidence>
<reference evidence="5" key="1">
    <citation type="journal article" date="2016" name="Nature">
        <title>The genome of the seagrass Zostera marina reveals angiosperm adaptation to the sea.</title>
        <authorList>
            <person name="Olsen J.L."/>
            <person name="Rouze P."/>
            <person name="Verhelst B."/>
            <person name="Lin Y.-C."/>
            <person name="Bayer T."/>
            <person name="Collen J."/>
            <person name="Dattolo E."/>
            <person name="De Paoli E."/>
            <person name="Dittami S."/>
            <person name="Maumus F."/>
            <person name="Michel G."/>
            <person name="Kersting A."/>
            <person name="Lauritano C."/>
            <person name="Lohaus R."/>
            <person name="Toepel M."/>
            <person name="Tonon T."/>
            <person name="Vanneste K."/>
            <person name="Amirebrahimi M."/>
            <person name="Brakel J."/>
            <person name="Bostroem C."/>
            <person name="Chovatia M."/>
            <person name="Grimwood J."/>
            <person name="Jenkins J.W."/>
            <person name="Jueterbock A."/>
            <person name="Mraz A."/>
            <person name="Stam W.T."/>
            <person name="Tice H."/>
            <person name="Bornberg-Bauer E."/>
            <person name="Green P.J."/>
            <person name="Pearson G.A."/>
            <person name="Procaccini G."/>
            <person name="Duarte C.M."/>
            <person name="Schmutz J."/>
            <person name="Reusch T.B.H."/>
            <person name="Van de Peer Y."/>
        </authorList>
    </citation>
    <scope>NUCLEOTIDE SEQUENCE [LARGE SCALE GENOMIC DNA]</scope>
    <source>
        <strain evidence="5">cv. Finnish</strain>
    </source>
</reference>
<keyword evidence="2" id="KW-0539">Nucleus</keyword>
<feature type="compositionally biased region" description="Low complexity" evidence="3">
    <location>
        <begin position="47"/>
        <end position="60"/>
    </location>
</feature>
<dbReference type="OrthoDB" id="696276at2759"/>
<dbReference type="InterPro" id="IPR051992">
    <property type="entry name" value="OxStress_Response_Reg"/>
</dbReference>
<feature type="region of interest" description="Disordered" evidence="3">
    <location>
        <begin position="26"/>
        <end position="94"/>
    </location>
</feature>
<dbReference type="GO" id="GO:0006950">
    <property type="term" value="P:response to stress"/>
    <property type="evidence" value="ECO:0007669"/>
    <property type="project" value="UniProtKB-ARBA"/>
</dbReference>
<protein>
    <submittedName>
        <fullName evidence="4">Uncharacterized protein</fullName>
    </submittedName>
</protein>
<dbReference type="EMBL" id="LFYR01001452">
    <property type="protein sequence ID" value="KMZ61634.1"/>
    <property type="molecule type" value="Genomic_DNA"/>
</dbReference>
<organism evidence="4 5">
    <name type="scientific">Zostera marina</name>
    <name type="common">Eelgrass</name>
    <dbReference type="NCBI Taxonomy" id="29655"/>
    <lineage>
        <taxon>Eukaryota</taxon>
        <taxon>Viridiplantae</taxon>
        <taxon>Streptophyta</taxon>
        <taxon>Embryophyta</taxon>
        <taxon>Tracheophyta</taxon>
        <taxon>Spermatophyta</taxon>
        <taxon>Magnoliopsida</taxon>
        <taxon>Liliopsida</taxon>
        <taxon>Zosteraceae</taxon>
        <taxon>Zostera</taxon>
    </lineage>
</organism>
<evidence type="ECO:0000256" key="2">
    <source>
        <dbReference type="ARBA" id="ARBA00023242"/>
    </source>
</evidence>
<name>A0A0K9NY26_ZOSMR</name>
<comment type="subcellular location">
    <subcellularLocation>
        <location evidence="1">Nucleus</location>
    </subcellularLocation>
</comment>
<evidence type="ECO:0000256" key="1">
    <source>
        <dbReference type="ARBA" id="ARBA00004123"/>
    </source>
</evidence>
<dbReference type="STRING" id="29655.A0A0K9NY26"/>
<dbReference type="GO" id="GO:0005634">
    <property type="term" value="C:nucleus"/>
    <property type="evidence" value="ECO:0007669"/>
    <property type="project" value="UniProtKB-SubCell"/>
</dbReference>
<dbReference type="PANTHER" id="PTHR33172">
    <property type="entry name" value="OS08G0516900 PROTEIN"/>
    <property type="match status" value="1"/>
</dbReference>
<keyword evidence="5" id="KW-1185">Reference proteome</keyword>
<gene>
    <name evidence="4" type="ORF">ZOSMA_50G00540</name>
</gene>
<dbReference type="Proteomes" id="UP000036987">
    <property type="component" value="Unassembled WGS sequence"/>
</dbReference>
<proteinExistence type="predicted"/>